<dbReference type="EMBL" id="ACKO02000023">
    <property type="protein sequence ID" value="EET43250.1"/>
    <property type="molecule type" value="Genomic_DNA"/>
</dbReference>
<dbReference type="GO" id="GO:0015628">
    <property type="term" value="P:protein secretion by the type II secretion system"/>
    <property type="evidence" value="ECO:0007669"/>
    <property type="project" value="TreeGrafter"/>
</dbReference>
<evidence type="ECO:0000313" key="1">
    <source>
        <dbReference type="EMBL" id="EET43250.1"/>
    </source>
</evidence>
<dbReference type="InterPro" id="IPR051675">
    <property type="entry name" value="Endo/Exo/Phosphatase_dom_1"/>
</dbReference>
<dbReference type="InterPro" id="IPR010994">
    <property type="entry name" value="RuvA_2-like"/>
</dbReference>
<comment type="caution">
    <text evidence="1">The sequence shown here is derived from an EMBL/GenBank/DDBJ whole genome shotgun (WGS) entry which is preliminary data.</text>
</comment>
<keyword evidence="2" id="KW-1185">Reference proteome</keyword>
<dbReference type="Proteomes" id="UP000005365">
    <property type="component" value="Unassembled WGS sequence"/>
</dbReference>
<dbReference type="AlphaFoldDB" id="C6M8R5"/>
<reference evidence="1" key="1">
    <citation type="submission" date="2009-07" db="EMBL/GenBank/DDBJ databases">
        <authorList>
            <person name="Weinstock G."/>
            <person name="Sodergren E."/>
            <person name="Clifton S."/>
            <person name="Fulton L."/>
            <person name="Fulton B."/>
            <person name="Courtney L."/>
            <person name="Fronick C."/>
            <person name="Harrison M."/>
            <person name="Strong C."/>
            <person name="Farmer C."/>
            <person name="Delahaunty K."/>
            <person name="Markovic C."/>
            <person name="Hall O."/>
            <person name="Minx P."/>
            <person name="Tomlinson C."/>
            <person name="Mitreva M."/>
            <person name="Nelson J."/>
            <person name="Hou S."/>
            <person name="Wollam A."/>
            <person name="Pepin K.H."/>
            <person name="Johnson M."/>
            <person name="Bhonagiri V."/>
            <person name="Nash W.E."/>
            <person name="Warren W."/>
            <person name="Chinwalla A."/>
            <person name="Mardis E.R."/>
            <person name="Wilson R.K."/>
        </authorList>
    </citation>
    <scope>NUCLEOTIDE SEQUENCE [LARGE SCALE GENOMIC DNA]</scope>
    <source>
        <strain evidence="1">ATCC 29256</strain>
    </source>
</reference>
<accession>C6M8R5</accession>
<name>C6M8R5_NEISI</name>
<dbReference type="SUPFAM" id="SSF47781">
    <property type="entry name" value="RuvA domain 2-like"/>
    <property type="match status" value="1"/>
</dbReference>
<evidence type="ECO:0008006" key="3">
    <source>
        <dbReference type="Google" id="ProtNLM"/>
    </source>
</evidence>
<dbReference type="NCBIfam" id="TIGR00426">
    <property type="entry name" value="competence protein ComEA helix-hairpin-helix repeat region"/>
    <property type="match status" value="1"/>
</dbReference>
<dbReference type="STRING" id="490.A6J88_01775"/>
<proteinExistence type="predicted"/>
<dbReference type="PANTHER" id="PTHR21180:SF32">
    <property type="entry name" value="ENDONUCLEASE_EXONUCLEASE_PHOSPHATASE FAMILY DOMAIN-CONTAINING PROTEIN 1"/>
    <property type="match status" value="1"/>
</dbReference>
<gene>
    <name evidence="1" type="ORF">NEISICOT_02940</name>
</gene>
<sequence length="44" mass="4637">MEALPGIGPAKAKAIVDYRQQHGAFKSVEELKNVKGIGEASSPN</sequence>
<protein>
    <recommendedName>
        <fullName evidence="3">ComEA protein</fullName>
    </recommendedName>
</protein>
<dbReference type="PANTHER" id="PTHR21180">
    <property type="entry name" value="ENDONUCLEASE/EXONUCLEASE/PHOSPHATASE FAMILY DOMAIN-CONTAINING PROTEIN 1"/>
    <property type="match status" value="1"/>
</dbReference>
<evidence type="ECO:0000313" key="2">
    <source>
        <dbReference type="Proteomes" id="UP000005365"/>
    </source>
</evidence>
<dbReference type="GO" id="GO:0015627">
    <property type="term" value="C:type II protein secretion system complex"/>
    <property type="evidence" value="ECO:0007669"/>
    <property type="project" value="TreeGrafter"/>
</dbReference>
<dbReference type="eggNOG" id="COG1555">
    <property type="taxonomic scope" value="Bacteria"/>
</dbReference>
<dbReference type="InterPro" id="IPR004509">
    <property type="entry name" value="Competence_ComEA_HhH"/>
</dbReference>
<dbReference type="Pfam" id="PF12836">
    <property type="entry name" value="HHH_3"/>
    <property type="match status" value="1"/>
</dbReference>
<organism evidence="1 2">
    <name type="scientific">Neisseria sicca ATCC 29256</name>
    <dbReference type="NCBI Taxonomy" id="547045"/>
    <lineage>
        <taxon>Bacteria</taxon>
        <taxon>Pseudomonadati</taxon>
        <taxon>Pseudomonadota</taxon>
        <taxon>Betaproteobacteria</taxon>
        <taxon>Neisseriales</taxon>
        <taxon>Neisseriaceae</taxon>
        <taxon>Neisseria</taxon>
    </lineage>
</organism>
<dbReference type="Gene3D" id="1.10.150.280">
    <property type="entry name" value="AF1531-like domain"/>
    <property type="match status" value="1"/>
</dbReference>